<dbReference type="InterPro" id="IPR001890">
    <property type="entry name" value="RNA-binding_CRM"/>
</dbReference>
<dbReference type="KEGG" id="msq:BKP64_18270"/>
<dbReference type="PROSITE" id="PS51295">
    <property type="entry name" value="CRM"/>
    <property type="match status" value="1"/>
</dbReference>
<evidence type="ECO:0000256" key="2">
    <source>
        <dbReference type="PROSITE-ProRule" id="PRU00626"/>
    </source>
</evidence>
<dbReference type="InterPro" id="IPR017924">
    <property type="entry name" value="RNA-binding_YhbY"/>
</dbReference>
<proteinExistence type="predicted"/>
<name>A0A1D9GQQ4_9GAMM</name>
<reference evidence="4 5" key="1">
    <citation type="submission" date="2016-10" db="EMBL/GenBank/DDBJ databases">
        <title>Marinobacter salinus sp. nov., a moderately halophilic bacterium isolated from a tidal flat environment.</title>
        <authorList>
            <person name="Park S.-J."/>
        </authorList>
    </citation>
    <scope>NUCLEOTIDE SEQUENCE [LARGE SCALE GENOMIC DNA]</scope>
    <source>
        <strain evidence="4 5">Hb8</strain>
    </source>
</reference>
<protein>
    <submittedName>
        <fullName evidence="4">RNA-binding protein</fullName>
    </submittedName>
</protein>
<evidence type="ECO:0000313" key="5">
    <source>
        <dbReference type="Proteomes" id="UP000177445"/>
    </source>
</evidence>
<keyword evidence="1 2" id="KW-0694">RNA-binding</keyword>
<evidence type="ECO:0000313" key="4">
    <source>
        <dbReference type="EMBL" id="AOY89953.1"/>
    </source>
</evidence>
<dbReference type="AlphaFoldDB" id="A0A1D9GQQ4"/>
<dbReference type="InterPro" id="IPR035920">
    <property type="entry name" value="YhbY-like_sf"/>
</dbReference>
<sequence length="103" mass="11581">MSLSPEQRREYRAIAHNLKPVIIVGDKGLSEGLQEELERALNDHELIKIKVASQDREARQEAIDALCDSSGAELVQSIGKMAVILRRAKKPNPKLSNLLRFKH</sequence>
<dbReference type="STRING" id="1874317.BKP64_18270"/>
<dbReference type="SUPFAM" id="SSF75471">
    <property type="entry name" value="YhbY-like"/>
    <property type="match status" value="1"/>
</dbReference>
<dbReference type="SMART" id="SM01103">
    <property type="entry name" value="CRS1_YhbY"/>
    <property type="match status" value="1"/>
</dbReference>
<evidence type="ECO:0000259" key="3">
    <source>
        <dbReference type="PROSITE" id="PS51295"/>
    </source>
</evidence>
<feature type="domain" description="CRM" evidence="3">
    <location>
        <begin position="1"/>
        <end position="97"/>
    </location>
</feature>
<dbReference type="Gene3D" id="3.30.110.60">
    <property type="entry name" value="YhbY-like"/>
    <property type="match status" value="1"/>
</dbReference>
<dbReference type="PANTHER" id="PTHR40065:SF3">
    <property type="entry name" value="RNA-BINDING PROTEIN YHBY"/>
    <property type="match status" value="1"/>
</dbReference>
<dbReference type="PANTHER" id="PTHR40065">
    <property type="entry name" value="RNA-BINDING PROTEIN YHBY"/>
    <property type="match status" value="1"/>
</dbReference>
<dbReference type="NCBIfam" id="TIGR00253">
    <property type="entry name" value="RNA_bind_YhbY"/>
    <property type="match status" value="1"/>
</dbReference>
<dbReference type="OrthoDB" id="9797519at2"/>
<dbReference type="GO" id="GO:0003723">
    <property type="term" value="F:RNA binding"/>
    <property type="evidence" value="ECO:0007669"/>
    <property type="project" value="UniProtKB-UniRule"/>
</dbReference>
<dbReference type="Pfam" id="PF01985">
    <property type="entry name" value="CRS1_YhbY"/>
    <property type="match status" value="1"/>
</dbReference>
<organism evidence="4 5">
    <name type="scientific">Marinobacter salinus</name>
    <dbReference type="NCBI Taxonomy" id="1874317"/>
    <lineage>
        <taxon>Bacteria</taxon>
        <taxon>Pseudomonadati</taxon>
        <taxon>Pseudomonadota</taxon>
        <taxon>Gammaproteobacteria</taxon>
        <taxon>Pseudomonadales</taxon>
        <taxon>Marinobacteraceae</taxon>
        <taxon>Marinobacter</taxon>
    </lineage>
</organism>
<dbReference type="InterPro" id="IPR051925">
    <property type="entry name" value="RNA-binding_domain"/>
</dbReference>
<gene>
    <name evidence="4" type="ORF">BKP64_18270</name>
</gene>
<dbReference type="RefSeq" id="WP_070973219.1">
    <property type="nucleotide sequence ID" value="NZ_CP017715.1"/>
</dbReference>
<dbReference type="Proteomes" id="UP000177445">
    <property type="component" value="Chromosome"/>
</dbReference>
<dbReference type="EMBL" id="CP017715">
    <property type="protein sequence ID" value="AOY89953.1"/>
    <property type="molecule type" value="Genomic_DNA"/>
</dbReference>
<keyword evidence="5" id="KW-1185">Reference proteome</keyword>
<evidence type="ECO:0000256" key="1">
    <source>
        <dbReference type="ARBA" id="ARBA00022884"/>
    </source>
</evidence>
<accession>A0A1D9GQQ4</accession>